<evidence type="ECO:0000256" key="2">
    <source>
        <dbReference type="ARBA" id="ARBA00022475"/>
    </source>
</evidence>
<proteinExistence type="predicted"/>
<comment type="caution">
    <text evidence="8">The sequence shown here is derived from an EMBL/GenBank/DDBJ whole genome shotgun (WGS) entry which is preliminary data.</text>
</comment>
<feature type="transmembrane region" description="Helical" evidence="6">
    <location>
        <begin position="30"/>
        <end position="48"/>
    </location>
</feature>
<keyword evidence="9" id="KW-1185">Reference proteome</keyword>
<dbReference type="PANTHER" id="PTHR42709:SF6">
    <property type="entry name" value="UNDECAPRENYL PHOSPHATE TRANSPORTER A"/>
    <property type="match status" value="1"/>
</dbReference>
<keyword evidence="2" id="KW-1003">Cell membrane</keyword>
<comment type="subcellular location">
    <subcellularLocation>
        <location evidence="1">Cell membrane</location>
        <topology evidence="1">Multi-pass membrane protein</topology>
    </subcellularLocation>
</comment>
<dbReference type="OrthoDB" id="69532at2157"/>
<feature type="transmembrane region" description="Helical" evidence="6">
    <location>
        <begin position="60"/>
        <end position="87"/>
    </location>
</feature>
<evidence type="ECO:0000256" key="4">
    <source>
        <dbReference type="ARBA" id="ARBA00022989"/>
    </source>
</evidence>
<keyword evidence="5 6" id="KW-0472">Membrane</keyword>
<dbReference type="InterPro" id="IPR051311">
    <property type="entry name" value="DedA_domain"/>
</dbReference>
<reference evidence="8 9" key="1">
    <citation type="journal article" date="2017" name="BMC Genomics">
        <title>Genomic analysis of methanogenic archaea reveals a shift towards energy conservation.</title>
        <authorList>
            <person name="Gilmore S.P."/>
            <person name="Henske J.K."/>
            <person name="Sexton J.A."/>
            <person name="Solomon K.V."/>
            <person name="Seppala S."/>
            <person name="Yoo J.I."/>
            <person name="Huyett L.M."/>
            <person name="Pressman A."/>
            <person name="Cogan J.Z."/>
            <person name="Kivenson V."/>
            <person name="Peng X."/>
            <person name="Tan Y."/>
            <person name="Valentine D.L."/>
            <person name="O'Malley M.A."/>
        </authorList>
    </citation>
    <scope>NUCLEOTIDE SEQUENCE [LARGE SCALE GENOMIC DNA]</scope>
    <source>
        <strain evidence="8 9">M.o.H.</strain>
    </source>
</reference>
<organism evidence="8 9">
    <name type="scientific">Methanobacterium bryantii</name>
    <dbReference type="NCBI Taxonomy" id="2161"/>
    <lineage>
        <taxon>Archaea</taxon>
        <taxon>Methanobacteriati</taxon>
        <taxon>Methanobacteriota</taxon>
        <taxon>Methanomada group</taxon>
        <taxon>Methanobacteria</taxon>
        <taxon>Methanobacteriales</taxon>
        <taxon>Methanobacteriaceae</taxon>
        <taxon>Methanobacterium</taxon>
    </lineage>
</organism>
<evidence type="ECO:0000256" key="3">
    <source>
        <dbReference type="ARBA" id="ARBA00022692"/>
    </source>
</evidence>
<dbReference type="AlphaFoldDB" id="A0A2A2H870"/>
<feature type="domain" description="VTT" evidence="7">
    <location>
        <begin position="65"/>
        <end position="169"/>
    </location>
</feature>
<accession>A0A2A2H870</accession>
<dbReference type="PANTHER" id="PTHR42709">
    <property type="entry name" value="ALKALINE PHOSPHATASE LIKE PROTEIN"/>
    <property type="match status" value="1"/>
</dbReference>
<feature type="transmembrane region" description="Helical" evidence="6">
    <location>
        <begin position="184"/>
        <end position="205"/>
    </location>
</feature>
<dbReference type="GO" id="GO:0005886">
    <property type="term" value="C:plasma membrane"/>
    <property type="evidence" value="ECO:0007669"/>
    <property type="project" value="UniProtKB-SubCell"/>
</dbReference>
<dbReference type="Pfam" id="PF09335">
    <property type="entry name" value="VTT_dom"/>
    <property type="match status" value="1"/>
</dbReference>
<dbReference type="InterPro" id="IPR032816">
    <property type="entry name" value="VTT_dom"/>
</dbReference>
<evidence type="ECO:0000256" key="6">
    <source>
        <dbReference type="SAM" id="Phobius"/>
    </source>
</evidence>
<gene>
    <name evidence="8" type="ORF">ASJ80_07965</name>
</gene>
<feature type="transmembrane region" description="Helical" evidence="6">
    <location>
        <begin position="118"/>
        <end position="144"/>
    </location>
</feature>
<dbReference type="RefSeq" id="WP_069584072.1">
    <property type="nucleotide sequence ID" value="NZ_LMVM01000002.1"/>
</dbReference>
<protein>
    <recommendedName>
        <fullName evidence="7">VTT domain-containing protein</fullName>
    </recommendedName>
</protein>
<feature type="transmembrane region" description="Helical" evidence="6">
    <location>
        <begin position="5"/>
        <end position="24"/>
    </location>
</feature>
<sequence length="210" mass="23691">MFMELVVFLEEFIVTYGSWGIFFGSVLEEIIAPIPSTAVIMGSSFFIMENIPISFHAFQILLINIAVPAAAGVTLGSLLIYGIVYYAGKPFIDRWGKYLGLSWNEIEKTEENYSKNNLMALSIFTARALPIVPSVVVSAFCGFIKYDIKRYITITFLGTLVKAFIFGVMAWQFGSLYRTIETEIGIFEEIVVIGFVIVVICFIIYKKYKK</sequence>
<evidence type="ECO:0000313" key="8">
    <source>
        <dbReference type="EMBL" id="PAV05661.1"/>
    </source>
</evidence>
<dbReference type="Proteomes" id="UP000217784">
    <property type="component" value="Unassembled WGS sequence"/>
</dbReference>
<dbReference type="EMBL" id="LMVM01000002">
    <property type="protein sequence ID" value="PAV05661.1"/>
    <property type="molecule type" value="Genomic_DNA"/>
</dbReference>
<evidence type="ECO:0000313" key="9">
    <source>
        <dbReference type="Proteomes" id="UP000217784"/>
    </source>
</evidence>
<evidence type="ECO:0000256" key="5">
    <source>
        <dbReference type="ARBA" id="ARBA00023136"/>
    </source>
</evidence>
<keyword evidence="3 6" id="KW-0812">Transmembrane</keyword>
<keyword evidence="4 6" id="KW-1133">Transmembrane helix</keyword>
<name>A0A2A2H870_METBR</name>
<evidence type="ECO:0000259" key="7">
    <source>
        <dbReference type="Pfam" id="PF09335"/>
    </source>
</evidence>
<evidence type="ECO:0000256" key="1">
    <source>
        <dbReference type="ARBA" id="ARBA00004651"/>
    </source>
</evidence>
<feature type="transmembrane region" description="Helical" evidence="6">
    <location>
        <begin position="151"/>
        <end position="172"/>
    </location>
</feature>